<dbReference type="Pfam" id="PF13556">
    <property type="entry name" value="HTH_30"/>
    <property type="match status" value="1"/>
</dbReference>
<dbReference type="OrthoDB" id="8026818at2"/>
<feature type="domain" description="GAF" evidence="4">
    <location>
        <begin position="90"/>
        <end position="242"/>
    </location>
</feature>
<dbReference type="SUPFAM" id="SSF55781">
    <property type="entry name" value="GAF domain-like"/>
    <property type="match status" value="1"/>
</dbReference>
<gene>
    <name evidence="5" type="ORF">SacglDRAFT_01095</name>
</gene>
<keyword evidence="6" id="KW-1185">Reference proteome</keyword>
<dbReference type="EMBL" id="CM001484">
    <property type="protein sequence ID" value="EIE98029.1"/>
    <property type="molecule type" value="Genomic_DNA"/>
</dbReference>
<name>I1CZA5_9PSEU</name>
<dbReference type="InterPro" id="IPR041522">
    <property type="entry name" value="CdaR_GGDEF"/>
</dbReference>
<dbReference type="eggNOG" id="COG2203">
    <property type="taxonomic scope" value="Bacteria"/>
</dbReference>
<dbReference type="Proteomes" id="UP000005087">
    <property type="component" value="Chromosome"/>
</dbReference>
<dbReference type="InterPro" id="IPR042070">
    <property type="entry name" value="PucR_C-HTH_sf"/>
</dbReference>
<dbReference type="eggNOG" id="COG3835">
    <property type="taxonomic scope" value="Bacteria"/>
</dbReference>
<evidence type="ECO:0000259" key="4">
    <source>
        <dbReference type="SMART" id="SM00065"/>
    </source>
</evidence>
<feature type="compositionally biased region" description="Basic and acidic residues" evidence="3">
    <location>
        <begin position="14"/>
        <end position="25"/>
    </location>
</feature>
<protein>
    <submittedName>
        <fullName evidence="5">Sugar diacid utilization regulator</fullName>
    </submittedName>
</protein>
<dbReference type="Gene3D" id="1.10.10.2840">
    <property type="entry name" value="PucR C-terminal helix-turn-helix domain"/>
    <property type="match status" value="1"/>
</dbReference>
<evidence type="ECO:0000256" key="2">
    <source>
        <dbReference type="SAM" id="Coils"/>
    </source>
</evidence>
<evidence type="ECO:0000256" key="1">
    <source>
        <dbReference type="ARBA" id="ARBA00006754"/>
    </source>
</evidence>
<reference evidence="6" key="2">
    <citation type="submission" date="2012-01" db="EMBL/GenBank/DDBJ databases">
        <title>Noncontiguous Finished sequence of chromosome of Saccharomonospora glauca K62.</title>
        <authorList>
            <consortium name="US DOE Joint Genome Institute"/>
            <person name="Lucas S."/>
            <person name="Han J."/>
            <person name="Lapidus A."/>
            <person name="Cheng J.-F."/>
            <person name="Goodwin L."/>
            <person name="Pitluck S."/>
            <person name="Peters L."/>
            <person name="Mikhailova N."/>
            <person name="Held B."/>
            <person name="Detter J.C."/>
            <person name="Han C."/>
            <person name="Tapia R."/>
            <person name="Land M."/>
            <person name="Hauser L."/>
            <person name="Kyrpides N."/>
            <person name="Ivanova N."/>
            <person name="Pagani I."/>
            <person name="Brambilla E.-M."/>
            <person name="Klenk H.-P."/>
            <person name="Woyke T."/>
        </authorList>
    </citation>
    <scope>NUCLEOTIDE SEQUENCE [LARGE SCALE GENOMIC DNA]</scope>
    <source>
        <strain evidence="6">K62</strain>
    </source>
</reference>
<dbReference type="PANTHER" id="PTHR33744">
    <property type="entry name" value="CARBOHYDRATE DIACID REGULATOR"/>
    <property type="match status" value="1"/>
</dbReference>
<dbReference type="PANTHER" id="PTHR33744:SF1">
    <property type="entry name" value="DNA-BINDING TRANSCRIPTIONAL ACTIVATOR ADER"/>
    <property type="match status" value="1"/>
</dbReference>
<evidence type="ECO:0000256" key="3">
    <source>
        <dbReference type="SAM" id="MobiDB-lite"/>
    </source>
</evidence>
<dbReference type="InterPro" id="IPR029016">
    <property type="entry name" value="GAF-like_dom_sf"/>
</dbReference>
<dbReference type="InterPro" id="IPR051448">
    <property type="entry name" value="CdaR-like_regulators"/>
</dbReference>
<dbReference type="Gene3D" id="3.30.450.40">
    <property type="match status" value="1"/>
</dbReference>
<dbReference type="InterPro" id="IPR003018">
    <property type="entry name" value="GAF"/>
</dbReference>
<accession>I1CZA5</accession>
<evidence type="ECO:0000313" key="5">
    <source>
        <dbReference type="EMBL" id="EIE98029.1"/>
    </source>
</evidence>
<comment type="similarity">
    <text evidence="1">Belongs to the CdaR family.</text>
</comment>
<dbReference type="STRING" id="928724.SacglDRAFT_01095"/>
<feature type="coiled-coil region" evidence="2">
    <location>
        <begin position="234"/>
        <end position="268"/>
    </location>
</feature>
<dbReference type="AlphaFoldDB" id="I1CZA5"/>
<sequence length="642" mass="67848">MVPLSPTRNASPRWQHDQVTDTRSEGDAARRLLELLAAGASGEELARVPADSGTRQLAMDIRRTLDAHSRREAELTALFATASDLARLRDLDAVLRSIVRRARMLLGADVSYLTLNDDSGDGSTYMRVTDGSASALFQQLRLGAGEGLGGLVAQTARPYATRDYPNDERFDHTGPIDRAVNDEGLIAILGVPLSLGERVIGVLFASERRPRSFSPDEVALLSSFADHAAIAIDNARLIEESTAALAELEEANKTIKAHHESLARAQEAHDRLTELVLGGADVPEIAAAVASVLGGGIVVCDADGAELGRSGGRRPPVRALSRAIAASRAAGKAIAEGDMWVCAVMAGPQLLGSITLTGRPELSDADRRLFERAGVVTALLLLLRRSAAEAEDRVRGELVADLLTAPERDPATLLDRGRRLGVDLTAPHAVLTLHAEGISRARLASVAARRAALAGVFAEQVVMLVATDRPGELARRTASELTASLGRPVTVGAAGPAAGPTELARAHAESVRCVRALLALGRHGHGAAPEDLGFVGLVLSDRTDVATFVRSTLGPVLDYDSARGTELLRTLRAYFAAGGNLTRAKDSLHVHVNTVAQRLERIGSLLGADWQQPDRALELQLALRLHTLAGGDRSVLGGMAGE</sequence>
<dbReference type="SMART" id="SM00065">
    <property type="entry name" value="GAF"/>
    <property type="match status" value="1"/>
</dbReference>
<dbReference type="Pfam" id="PF17853">
    <property type="entry name" value="GGDEF_2"/>
    <property type="match status" value="1"/>
</dbReference>
<evidence type="ECO:0000313" key="6">
    <source>
        <dbReference type="Proteomes" id="UP000005087"/>
    </source>
</evidence>
<dbReference type="InterPro" id="IPR025736">
    <property type="entry name" value="PucR_C-HTH_dom"/>
</dbReference>
<feature type="region of interest" description="Disordered" evidence="3">
    <location>
        <begin position="1"/>
        <end position="25"/>
    </location>
</feature>
<feature type="compositionally biased region" description="Polar residues" evidence="3">
    <location>
        <begin position="1"/>
        <end position="12"/>
    </location>
</feature>
<reference evidence="5 6" key="1">
    <citation type="submission" date="2011-09" db="EMBL/GenBank/DDBJ databases">
        <authorList>
            <consortium name="US DOE Joint Genome Institute (JGI-PGF)"/>
            <person name="Lucas S."/>
            <person name="Han J."/>
            <person name="Lapidus A."/>
            <person name="Cheng J.-F."/>
            <person name="Goodwin L."/>
            <person name="Pitluck S."/>
            <person name="Peters L."/>
            <person name="Land M.L."/>
            <person name="Hauser L."/>
            <person name="Brambilla E."/>
            <person name="Klenk H.-P."/>
            <person name="Woyke T.J."/>
        </authorList>
    </citation>
    <scope>NUCLEOTIDE SEQUENCE [LARGE SCALE GENOMIC DNA]</scope>
    <source>
        <strain evidence="5 6">K62</strain>
    </source>
</reference>
<organism evidence="5 6">
    <name type="scientific">Saccharomonospora glauca K62</name>
    <dbReference type="NCBI Taxonomy" id="928724"/>
    <lineage>
        <taxon>Bacteria</taxon>
        <taxon>Bacillati</taxon>
        <taxon>Actinomycetota</taxon>
        <taxon>Actinomycetes</taxon>
        <taxon>Pseudonocardiales</taxon>
        <taxon>Pseudonocardiaceae</taxon>
        <taxon>Saccharomonospora</taxon>
    </lineage>
</organism>
<keyword evidence="2" id="KW-0175">Coiled coil</keyword>
<dbReference type="Pfam" id="PF13185">
    <property type="entry name" value="GAF_2"/>
    <property type="match status" value="1"/>
</dbReference>
<proteinExistence type="inferred from homology"/>
<dbReference type="HOGENOM" id="CLU_017436_0_0_11"/>